<dbReference type="PANTHER" id="PTHR10039:SF15">
    <property type="entry name" value="NACHT DOMAIN-CONTAINING PROTEIN"/>
    <property type="match status" value="1"/>
</dbReference>
<evidence type="ECO:0000256" key="1">
    <source>
        <dbReference type="ARBA" id="ARBA00022737"/>
    </source>
</evidence>
<evidence type="ECO:0000259" key="3">
    <source>
        <dbReference type="Pfam" id="PF24883"/>
    </source>
</evidence>
<reference evidence="4" key="2">
    <citation type="submission" date="2023-06" db="EMBL/GenBank/DDBJ databases">
        <authorList>
            <consortium name="Lawrence Berkeley National Laboratory"/>
            <person name="Haridas S."/>
            <person name="Hensen N."/>
            <person name="Bonometti L."/>
            <person name="Westerberg I."/>
            <person name="Brannstrom I.O."/>
            <person name="Guillou S."/>
            <person name="Cros-Aarteil S."/>
            <person name="Calhoun S."/>
            <person name="Kuo A."/>
            <person name="Mondo S."/>
            <person name="Pangilinan J."/>
            <person name="Riley R."/>
            <person name="Labutti K."/>
            <person name="Andreopoulos B."/>
            <person name="Lipzen A."/>
            <person name="Chen C."/>
            <person name="Yanf M."/>
            <person name="Daum C."/>
            <person name="Ng V."/>
            <person name="Clum A."/>
            <person name="Steindorff A."/>
            <person name="Ohm R."/>
            <person name="Martin F."/>
            <person name="Silar P."/>
            <person name="Natvig D."/>
            <person name="Lalanne C."/>
            <person name="Gautier V."/>
            <person name="Ament-Velasquez S.L."/>
            <person name="Kruys A."/>
            <person name="Hutchinson M.I."/>
            <person name="Powell A.J."/>
            <person name="Barry K."/>
            <person name="Miller A.N."/>
            <person name="Grigoriev I.V."/>
            <person name="Debuchy R."/>
            <person name="Gladieux P."/>
            <person name="Thoren M.H."/>
            <person name="Johannesson H."/>
        </authorList>
    </citation>
    <scope>NUCLEOTIDE SEQUENCE</scope>
    <source>
        <strain evidence="4">CBS 958.72</strain>
    </source>
</reference>
<dbReference type="Pfam" id="PF24883">
    <property type="entry name" value="NPHP3_N"/>
    <property type="match status" value="1"/>
</dbReference>
<organism evidence="4 5">
    <name type="scientific">Lasiosphaeria ovina</name>
    <dbReference type="NCBI Taxonomy" id="92902"/>
    <lineage>
        <taxon>Eukaryota</taxon>
        <taxon>Fungi</taxon>
        <taxon>Dikarya</taxon>
        <taxon>Ascomycota</taxon>
        <taxon>Pezizomycotina</taxon>
        <taxon>Sordariomycetes</taxon>
        <taxon>Sordariomycetidae</taxon>
        <taxon>Sordariales</taxon>
        <taxon>Lasiosphaeriaceae</taxon>
        <taxon>Lasiosphaeria</taxon>
    </lineage>
</organism>
<feature type="domain" description="Nephrocystin 3-like N-terminal" evidence="3">
    <location>
        <begin position="57"/>
        <end position="232"/>
    </location>
</feature>
<dbReference type="PANTHER" id="PTHR10039">
    <property type="entry name" value="AMELOGENIN"/>
    <property type="match status" value="1"/>
</dbReference>
<dbReference type="AlphaFoldDB" id="A0AAE0N5Q8"/>
<protein>
    <recommendedName>
        <fullName evidence="3">Nephrocystin 3-like N-terminal domain-containing protein</fullName>
    </recommendedName>
</protein>
<accession>A0AAE0N5Q8</accession>
<reference evidence="4" key="1">
    <citation type="journal article" date="2023" name="Mol. Phylogenet. Evol.">
        <title>Genome-scale phylogeny and comparative genomics of the fungal order Sordariales.</title>
        <authorList>
            <person name="Hensen N."/>
            <person name="Bonometti L."/>
            <person name="Westerberg I."/>
            <person name="Brannstrom I.O."/>
            <person name="Guillou S."/>
            <person name="Cros-Aarteil S."/>
            <person name="Calhoun S."/>
            <person name="Haridas S."/>
            <person name="Kuo A."/>
            <person name="Mondo S."/>
            <person name="Pangilinan J."/>
            <person name="Riley R."/>
            <person name="LaButti K."/>
            <person name="Andreopoulos B."/>
            <person name="Lipzen A."/>
            <person name="Chen C."/>
            <person name="Yan M."/>
            <person name="Daum C."/>
            <person name="Ng V."/>
            <person name="Clum A."/>
            <person name="Steindorff A."/>
            <person name="Ohm R.A."/>
            <person name="Martin F."/>
            <person name="Silar P."/>
            <person name="Natvig D.O."/>
            <person name="Lalanne C."/>
            <person name="Gautier V."/>
            <person name="Ament-Velasquez S.L."/>
            <person name="Kruys A."/>
            <person name="Hutchinson M.I."/>
            <person name="Powell A.J."/>
            <person name="Barry K."/>
            <person name="Miller A.N."/>
            <person name="Grigoriev I.V."/>
            <person name="Debuchy R."/>
            <person name="Gladieux P."/>
            <person name="Hiltunen Thoren M."/>
            <person name="Johannesson H."/>
        </authorList>
    </citation>
    <scope>NUCLEOTIDE SEQUENCE</scope>
    <source>
        <strain evidence="4">CBS 958.72</strain>
    </source>
</reference>
<dbReference type="InterPro" id="IPR027417">
    <property type="entry name" value="P-loop_NTPase"/>
</dbReference>
<dbReference type="InterPro" id="IPR056884">
    <property type="entry name" value="NPHP3-like_N"/>
</dbReference>
<keyword evidence="5" id="KW-1185">Reference proteome</keyword>
<proteinExistence type="predicted"/>
<dbReference type="Proteomes" id="UP001287356">
    <property type="component" value="Unassembled WGS sequence"/>
</dbReference>
<sequence length="793" mass="89405">MATFGTMSKTRKKKSQHRDELEQRRSDALQVRDLKRWIRSTDYATTLEDIKDRTHEGTGLWFLQRPEYQRLKTMDFVQSHVMPTVSDANRWLQQVLFLKAKPGFGKTCLSLTIIEDLAETVLPSGDAPTVAYFHFDQQKKSRTNSSDEALRAIAEQLIHSHRRSRISLDALALIETDSGSGQYRSSRRDIRLAIDILLRQHPTFLVFDGIDECSEPARFLEELRSICIEHDCRTVLLGRPSVEVPYQWTLYDGASPTLALDATLTRDDIASVLRLEIGKMVSEGFFGYQIRTTDSLLMLTGNDVFVKLSLRAEGLFLWARLLINFLRMPELTFDRRLNLLKDPVYLEGLDRLYSRILRAIFDKGEEAYQISQKVINCIAFSAIPLNVDAFEVMLAVNPGQLTSAHSHLSNYPSCIAVITGSLVEFRKGSNTMSFIHVTFHDFMLSRCADRRSNVQPLRSLPFESLPPDASPDELGLLGPDRNRDLSNARIPWANVPIRDFGSNPVSARVAARKRRRYAASPSPPETKARRHLDFVFMSPEDINIQLAEICISHLVFDIPAEPLSDIRVNDASDIMQVEAASNTLLTTPEQARDLTEPALNRASLDTQRPFLRYAALCWSHHLINAHPKPSEHDGGLRFGNMSPLWVTLLSQFLLNRLAVTTWVEAAYTYGLVPKLSSLTAVVEHLAAAQPPRPIIGTTSTNSSLEERERNWVYLGLCQLAAALWDLAAVHSRALTANPTLIWQKDIMSATDDKFWPNWELPSPEIRIASGRGPVDTGASWRPQRGLTSSSMGF</sequence>
<dbReference type="Gene3D" id="3.40.50.300">
    <property type="entry name" value="P-loop containing nucleotide triphosphate hydrolases"/>
    <property type="match status" value="1"/>
</dbReference>
<evidence type="ECO:0000313" key="5">
    <source>
        <dbReference type="Proteomes" id="UP001287356"/>
    </source>
</evidence>
<evidence type="ECO:0000313" key="4">
    <source>
        <dbReference type="EMBL" id="KAK3371802.1"/>
    </source>
</evidence>
<name>A0AAE0N5Q8_9PEZI</name>
<comment type="caution">
    <text evidence="4">The sequence shown here is derived from an EMBL/GenBank/DDBJ whole genome shotgun (WGS) entry which is preliminary data.</text>
</comment>
<keyword evidence="1" id="KW-0677">Repeat</keyword>
<dbReference type="EMBL" id="JAULSN010000005">
    <property type="protein sequence ID" value="KAK3371802.1"/>
    <property type="molecule type" value="Genomic_DNA"/>
</dbReference>
<feature type="region of interest" description="Disordered" evidence="2">
    <location>
        <begin position="766"/>
        <end position="793"/>
    </location>
</feature>
<gene>
    <name evidence="4" type="ORF">B0T24DRAFT_337704</name>
</gene>
<feature type="region of interest" description="Disordered" evidence="2">
    <location>
        <begin position="1"/>
        <end position="25"/>
    </location>
</feature>
<evidence type="ECO:0000256" key="2">
    <source>
        <dbReference type="SAM" id="MobiDB-lite"/>
    </source>
</evidence>